<feature type="transmembrane region" description="Helical" evidence="1">
    <location>
        <begin position="173"/>
        <end position="194"/>
    </location>
</feature>
<accession>A0A4R5YM90</accession>
<feature type="transmembrane region" description="Helical" evidence="1">
    <location>
        <begin position="36"/>
        <end position="65"/>
    </location>
</feature>
<comment type="caution">
    <text evidence="2">The sequence shown here is derived from an EMBL/GenBank/DDBJ whole genome shotgun (WGS) entry which is preliminary data.</text>
</comment>
<gene>
    <name evidence="2" type="ORF">E2R54_04440</name>
</gene>
<dbReference type="Proteomes" id="UP000295633">
    <property type="component" value="Unassembled WGS sequence"/>
</dbReference>
<dbReference type="Pfam" id="PF09819">
    <property type="entry name" value="ABC_cobalt"/>
    <property type="match status" value="1"/>
</dbReference>
<keyword evidence="1" id="KW-0472">Membrane</keyword>
<protein>
    <submittedName>
        <fullName evidence="2">Acyl esterase</fullName>
    </submittedName>
</protein>
<dbReference type="EMBL" id="SMZX01000001">
    <property type="protein sequence ID" value="TDL45702.1"/>
    <property type="molecule type" value="Genomic_DNA"/>
</dbReference>
<proteinExistence type="predicted"/>
<feature type="transmembrane region" description="Helical" evidence="1">
    <location>
        <begin position="144"/>
        <end position="167"/>
    </location>
</feature>
<sequence length="210" mass="21876">METLWPPPFRGFARPSGSARADSLGPVTRTLLSTRVLLVCAALGVATGLLGGVAGILTPFVIAAAPYAYGLVLGSHVLPGIIAQQVFRMPLVALTTHVLAALVASAVNPAWIGRFLATALLFGAIQEGVAALTRYRAWGRWRFYVSAVAIGVVVAVAVAFAADLTILPTWAQIAYFVFSILGPVAWTAAGLGVGSSLRQAGVARQPLRSR</sequence>
<keyword evidence="1" id="KW-0812">Transmembrane</keyword>
<name>A0A4R5YM90_9MICO</name>
<keyword evidence="1" id="KW-1133">Transmembrane helix</keyword>
<reference evidence="2 3" key="1">
    <citation type="submission" date="2019-03" db="EMBL/GenBank/DDBJ databases">
        <title>Genome Sequencing and Assembly of Various Microbes Isolated from Partially Reclaimed Soil and Acid Mine Drainage (AMD) Site.</title>
        <authorList>
            <person name="Steinbock B."/>
            <person name="Bechtold R."/>
            <person name="Sevigny J.L."/>
            <person name="Thomas D."/>
            <person name="Cuthill L.R."/>
            <person name="Aveiro Johannsen E.J."/>
            <person name="Thomas K."/>
            <person name="Ghosh A."/>
        </authorList>
    </citation>
    <scope>NUCLEOTIDE SEQUENCE [LARGE SCALE GENOMIC DNA]</scope>
    <source>
        <strain evidence="2 3">F-B2</strain>
    </source>
</reference>
<dbReference type="InterPro" id="IPR017195">
    <property type="entry name" value="ABC_thiamin-permease_prd"/>
</dbReference>
<organism evidence="2 3">
    <name type="scientific">Microbacterium oleivorans</name>
    <dbReference type="NCBI Taxonomy" id="273677"/>
    <lineage>
        <taxon>Bacteria</taxon>
        <taxon>Bacillati</taxon>
        <taxon>Actinomycetota</taxon>
        <taxon>Actinomycetes</taxon>
        <taxon>Micrococcales</taxon>
        <taxon>Microbacteriaceae</taxon>
        <taxon>Microbacterium</taxon>
    </lineage>
</organism>
<dbReference type="AlphaFoldDB" id="A0A4R5YM90"/>
<evidence type="ECO:0000313" key="3">
    <source>
        <dbReference type="Proteomes" id="UP000295633"/>
    </source>
</evidence>
<evidence type="ECO:0000313" key="2">
    <source>
        <dbReference type="EMBL" id="TDL45702.1"/>
    </source>
</evidence>
<evidence type="ECO:0000256" key="1">
    <source>
        <dbReference type="SAM" id="Phobius"/>
    </source>
</evidence>
<feature type="transmembrane region" description="Helical" evidence="1">
    <location>
        <begin position="111"/>
        <end position="132"/>
    </location>
</feature>
<dbReference type="STRING" id="273677.BW34_01518"/>